<dbReference type="Proteomes" id="UP000447434">
    <property type="component" value="Chromosome 1"/>
</dbReference>
<name>A0A6A4R4T9_LUPAL</name>
<dbReference type="EMBL" id="WOCE01000001">
    <property type="protein sequence ID" value="KAE9621875.1"/>
    <property type="molecule type" value="Genomic_DNA"/>
</dbReference>
<dbReference type="AlphaFoldDB" id="A0A6A4R4T9"/>
<sequence length="223" mass="24077">MPILEDLDISDNFIGDEGIRNLIPLFDGTSGMCSHLVCLKVETCELSYVGVSHLLDALSNFKGPLKSLSVADNYLGSQVAEALGNFLSTPIEELDIAGIGLGSSGFQELQNLMKEDLKLVKIDISKNRGGIKTAKFLSTLLPKAPQLIDVNAASNLMPIESLDIISSALKLAKGNFERLDLTGHTWDYKPEHASLHSEFVHDGNPILILPSPSAFAAPYDDDP</sequence>
<evidence type="ECO:0000313" key="2">
    <source>
        <dbReference type="Proteomes" id="UP000447434"/>
    </source>
</evidence>
<keyword evidence="2" id="KW-1185">Reference proteome</keyword>
<dbReference type="Pfam" id="PF13516">
    <property type="entry name" value="LRR_6"/>
    <property type="match status" value="1"/>
</dbReference>
<dbReference type="Gene3D" id="3.80.10.10">
    <property type="entry name" value="Ribonuclease Inhibitor"/>
    <property type="match status" value="1"/>
</dbReference>
<organism evidence="1 2">
    <name type="scientific">Lupinus albus</name>
    <name type="common">White lupine</name>
    <name type="synonym">Lupinus termis</name>
    <dbReference type="NCBI Taxonomy" id="3870"/>
    <lineage>
        <taxon>Eukaryota</taxon>
        <taxon>Viridiplantae</taxon>
        <taxon>Streptophyta</taxon>
        <taxon>Embryophyta</taxon>
        <taxon>Tracheophyta</taxon>
        <taxon>Spermatophyta</taxon>
        <taxon>Magnoliopsida</taxon>
        <taxon>eudicotyledons</taxon>
        <taxon>Gunneridae</taxon>
        <taxon>Pentapetalae</taxon>
        <taxon>rosids</taxon>
        <taxon>fabids</taxon>
        <taxon>Fabales</taxon>
        <taxon>Fabaceae</taxon>
        <taxon>Papilionoideae</taxon>
        <taxon>50 kb inversion clade</taxon>
        <taxon>genistoids sensu lato</taxon>
        <taxon>core genistoids</taxon>
        <taxon>Genisteae</taxon>
        <taxon>Lupinus</taxon>
    </lineage>
</organism>
<dbReference type="SUPFAM" id="SSF52047">
    <property type="entry name" value="RNI-like"/>
    <property type="match status" value="1"/>
</dbReference>
<dbReference type="InterPro" id="IPR032675">
    <property type="entry name" value="LRR_dom_sf"/>
</dbReference>
<proteinExistence type="predicted"/>
<dbReference type="OrthoDB" id="120976at2759"/>
<dbReference type="InterPro" id="IPR001611">
    <property type="entry name" value="Leu-rich_rpt"/>
</dbReference>
<protein>
    <submittedName>
        <fullName evidence="1">Putative leucine-rich repeat domain, L domain-containing protein</fullName>
    </submittedName>
</protein>
<reference evidence="2" key="1">
    <citation type="journal article" date="2020" name="Nat. Commun.">
        <title>Genome sequence of the cluster root forming white lupin.</title>
        <authorList>
            <person name="Hufnagel B."/>
            <person name="Marques A."/>
            <person name="Soriano A."/>
            <person name="Marques L."/>
            <person name="Divol F."/>
            <person name="Doumas P."/>
            <person name="Sallet E."/>
            <person name="Mancinotti D."/>
            <person name="Carrere S."/>
            <person name="Marande W."/>
            <person name="Arribat S."/>
            <person name="Keller J."/>
            <person name="Huneau C."/>
            <person name="Blein T."/>
            <person name="Aime D."/>
            <person name="Laguerre M."/>
            <person name="Taylor J."/>
            <person name="Schubert V."/>
            <person name="Nelson M."/>
            <person name="Geu-Flores F."/>
            <person name="Crespi M."/>
            <person name="Gallardo-Guerrero K."/>
            <person name="Delaux P.-M."/>
            <person name="Salse J."/>
            <person name="Berges H."/>
            <person name="Guyot R."/>
            <person name="Gouzy J."/>
            <person name="Peret B."/>
        </authorList>
    </citation>
    <scope>NUCLEOTIDE SEQUENCE [LARGE SCALE GENOMIC DNA]</scope>
    <source>
        <strain evidence="2">cv. Amiga</strain>
    </source>
</reference>
<dbReference type="PANTHER" id="PTHR47818:SF2">
    <property type="entry name" value="F-BOX DOMAIN-CONTAINING PROTEIN"/>
    <property type="match status" value="1"/>
</dbReference>
<dbReference type="PANTHER" id="PTHR47818">
    <property type="entry name" value="RNI-LIKE SUPERFAMILY PROTEIN"/>
    <property type="match status" value="1"/>
</dbReference>
<gene>
    <name evidence="1" type="ORF">Lalb_Chr01g0019411</name>
</gene>
<accession>A0A6A4R4T9</accession>
<comment type="caution">
    <text evidence="1">The sequence shown here is derived from an EMBL/GenBank/DDBJ whole genome shotgun (WGS) entry which is preliminary data.</text>
</comment>
<evidence type="ECO:0000313" key="1">
    <source>
        <dbReference type="EMBL" id="KAE9621875.1"/>
    </source>
</evidence>